<evidence type="ECO:0000256" key="6">
    <source>
        <dbReference type="ARBA" id="ARBA00023135"/>
    </source>
</evidence>
<feature type="region of interest" description="Disordered" evidence="11">
    <location>
        <begin position="299"/>
        <end position="326"/>
    </location>
</feature>
<keyword evidence="7" id="KW-0539">Nucleus</keyword>
<dbReference type="Gene3D" id="1.10.3450.40">
    <property type="entry name" value="Signal recognition particle, SRP68 subunit, RNA-binding domain"/>
    <property type="match status" value="1"/>
</dbReference>
<feature type="compositionally biased region" description="Basic and acidic residues" evidence="11">
    <location>
        <begin position="299"/>
        <end position="308"/>
    </location>
</feature>
<evidence type="ECO:0000256" key="10">
    <source>
        <dbReference type="PIRNR" id="PIRNR038995"/>
    </source>
</evidence>
<keyword evidence="4 10" id="KW-0963">Cytoplasm</keyword>
<keyword evidence="6 10" id="KW-0733">Signal recognition particle</keyword>
<feature type="region of interest" description="Disordered" evidence="11">
    <location>
        <begin position="590"/>
        <end position="655"/>
    </location>
</feature>
<keyword evidence="5 10" id="KW-0694">RNA-binding</keyword>
<dbReference type="InterPro" id="IPR038253">
    <property type="entry name" value="SRP68_N_sf"/>
</dbReference>
<dbReference type="PIRSF" id="PIRSF038995">
    <property type="entry name" value="SRP68"/>
    <property type="match status" value="1"/>
</dbReference>
<keyword evidence="13" id="KW-1185">Reference proteome</keyword>
<evidence type="ECO:0000313" key="13">
    <source>
        <dbReference type="Proteomes" id="UP000250043"/>
    </source>
</evidence>
<dbReference type="OrthoDB" id="10255118at2759"/>
<dbReference type="InterPro" id="IPR034652">
    <property type="entry name" value="SRP68-RBD"/>
</dbReference>
<dbReference type="PANTHER" id="PTHR12860:SF0">
    <property type="entry name" value="SIGNAL RECOGNITION PARTICLE SUBUNIT SRP68"/>
    <property type="match status" value="1"/>
</dbReference>
<sequence length="655" mass="72756">MAQVSSGGKIGFHALQITNEQRNAYGLRYNDYERYRKHCANRTHRLRSSLKMTHGKGREFKKLPPLKLEAIKDGYLQLLLFEAERAWTYGKELLTQSIEASANDKTETSNTSSLRRHAIGRMRRAVHWATQLLSHCQALYADSRLSAEALTQATVYTLILNGSLLYHRASNEDGLTQLSVARNLLDELAAKATTSREQALAVAFADEISPQIRFCAHQLRYERSYEVDAIVADVAPKHRNDIVEGCDALLANLGKEGEGSAQERKKLAPLVWEGEPVPVRNPELVDVLLRVQDAEQKLKEAEKPEKVSAEAAPEGPKKKGTVSRGTRSKRGVAAYDAILLALSEAEDVARKLVEAEQLNRSSLDRVAPGQRDIQFVHAFIVYQLLSRRIQRDLLLISTLLHQSQAPHRPASAASSSKPREEQVDARLFPAVVKLLDSVIQSLNQMRTLTIVDESHDLASAVEARLLFTQTRRCRYLARCYAPLKKYAEALTLTERAALHLREARSILSMLGDTDPINTDSSPSYPLHSEDIDKLDSELAADSLGFKKDWFTYNGGAANSDPAKAKAHKKPLFFDIALNYVELDMERLQQRAGKKPAAQPGQAKKQALQAQQAPAPEKKAVQKAKAEEIERAPTPEPSAPGHGGLSSLLGGWWGRK</sequence>
<accession>A0A8E2AHW5</accession>
<dbReference type="Pfam" id="PF16969">
    <property type="entry name" value="SRP68"/>
    <property type="match status" value="1"/>
</dbReference>
<evidence type="ECO:0000256" key="4">
    <source>
        <dbReference type="ARBA" id="ARBA00022490"/>
    </source>
</evidence>
<feature type="compositionally biased region" description="Low complexity" evidence="11">
    <location>
        <begin position="594"/>
        <end position="614"/>
    </location>
</feature>
<dbReference type="EMBL" id="KV722637">
    <property type="protein sequence ID" value="OCH84768.1"/>
    <property type="molecule type" value="Genomic_DNA"/>
</dbReference>
<name>A0A8E2AHW5_9APHY</name>
<dbReference type="GO" id="GO:0030942">
    <property type="term" value="F:endoplasmic reticulum signal peptide binding"/>
    <property type="evidence" value="ECO:0007669"/>
    <property type="project" value="InterPro"/>
</dbReference>
<evidence type="ECO:0000256" key="3">
    <source>
        <dbReference type="ARBA" id="ARBA00009352"/>
    </source>
</evidence>
<evidence type="ECO:0000256" key="1">
    <source>
        <dbReference type="ARBA" id="ARBA00004496"/>
    </source>
</evidence>
<dbReference type="CDD" id="cd15481">
    <property type="entry name" value="SRP68-RBD"/>
    <property type="match status" value="1"/>
</dbReference>
<dbReference type="GO" id="GO:0008312">
    <property type="term" value="F:7S RNA binding"/>
    <property type="evidence" value="ECO:0007669"/>
    <property type="project" value="InterPro"/>
</dbReference>
<organism evidence="12 13">
    <name type="scientific">Obba rivulosa</name>
    <dbReference type="NCBI Taxonomy" id="1052685"/>
    <lineage>
        <taxon>Eukaryota</taxon>
        <taxon>Fungi</taxon>
        <taxon>Dikarya</taxon>
        <taxon>Basidiomycota</taxon>
        <taxon>Agaricomycotina</taxon>
        <taxon>Agaricomycetes</taxon>
        <taxon>Polyporales</taxon>
        <taxon>Gelatoporiaceae</taxon>
        <taxon>Obba</taxon>
    </lineage>
</organism>
<dbReference type="PANTHER" id="PTHR12860">
    <property type="entry name" value="SIGNAL RECOGNITION PARTICLE 68 KDA PROTEIN"/>
    <property type="match status" value="1"/>
</dbReference>
<evidence type="ECO:0000313" key="12">
    <source>
        <dbReference type="EMBL" id="OCH84768.1"/>
    </source>
</evidence>
<comment type="function">
    <text evidence="10">Component of the signal recognition particle (SRP) complex, a ribonucleoprotein complex that mediates the cotranslational targeting of secretory and membrane proteins to the endoplasmic reticulum (ER). The SRP complex interacts with the signal sequence in nascent secretory and membrane proteins and directs them to the membrane of the ER.</text>
</comment>
<comment type="subcellular location">
    <subcellularLocation>
        <location evidence="1 10">Cytoplasm</location>
    </subcellularLocation>
    <subcellularLocation>
        <location evidence="2">Nucleus</location>
        <location evidence="2">Nucleolus</location>
    </subcellularLocation>
</comment>
<reference evidence="12 13" key="1">
    <citation type="submission" date="2016-07" db="EMBL/GenBank/DDBJ databases">
        <title>Draft genome of the white-rot fungus Obba rivulosa 3A-2.</title>
        <authorList>
            <consortium name="DOE Joint Genome Institute"/>
            <person name="Miettinen O."/>
            <person name="Riley R."/>
            <person name="Acob R."/>
            <person name="Barry K."/>
            <person name="Cullen D."/>
            <person name="De Vries R."/>
            <person name="Hainaut M."/>
            <person name="Hatakka A."/>
            <person name="Henrissat B."/>
            <person name="Hilden K."/>
            <person name="Kuo R."/>
            <person name="Labutti K."/>
            <person name="Lipzen A."/>
            <person name="Makela M.R."/>
            <person name="Sandor L."/>
            <person name="Spatafora J.W."/>
            <person name="Grigoriev I.V."/>
            <person name="Hibbett D.S."/>
        </authorList>
    </citation>
    <scope>NUCLEOTIDE SEQUENCE [LARGE SCALE GENOMIC DNA]</scope>
    <source>
        <strain evidence="12 13">3A-2</strain>
    </source>
</reference>
<evidence type="ECO:0000256" key="11">
    <source>
        <dbReference type="SAM" id="MobiDB-lite"/>
    </source>
</evidence>
<dbReference type="AlphaFoldDB" id="A0A8E2AHW5"/>
<dbReference type="GO" id="GO:0005786">
    <property type="term" value="C:signal recognition particle, endoplasmic reticulum targeting"/>
    <property type="evidence" value="ECO:0007669"/>
    <property type="project" value="UniProtKB-KW"/>
</dbReference>
<evidence type="ECO:0000256" key="9">
    <source>
        <dbReference type="ARBA" id="ARBA00029498"/>
    </source>
</evidence>
<dbReference type="GO" id="GO:0005047">
    <property type="term" value="F:signal recognition particle binding"/>
    <property type="evidence" value="ECO:0007669"/>
    <property type="project" value="InterPro"/>
</dbReference>
<comment type="similarity">
    <text evidence="3 10">Belongs to the SRP68 family.</text>
</comment>
<dbReference type="InterPro" id="IPR026258">
    <property type="entry name" value="SRP68"/>
</dbReference>
<keyword evidence="8 10" id="KW-0687">Ribonucleoprotein</keyword>
<dbReference type="Proteomes" id="UP000250043">
    <property type="component" value="Unassembled WGS sequence"/>
</dbReference>
<proteinExistence type="inferred from homology"/>
<dbReference type="GO" id="GO:0005730">
    <property type="term" value="C:nucleolus"/>
    <property type="evidence" value="ECO:0007669"/>
    <property type="project" value="UniProtKB-SubCell"/>
</dbReference>
<evidence type="ECO:0000256" key="7">
    <source>
        <dbReference type="ARBA" id="ARBA00023242"/>
    </source>
</evidence>
<feature type="compositionally biased region" description="Basic and acidic residues" evidence="11">
    <location>
        <begin position="615"/>
        <end position="632"/>
    </location>
</feature>
<gene>
    <name evidence="12" type="ORF">OBBRIDRAFT_798811</name>
</gene>
<dbReference type="GO" id="GO:0006614">
    <property type="term" value="P:SRP-dependent cotranslational protein targeting to membrane"/>
    <property type="evidence" value="ECO:0007669"/>
    <property type="project" value="InterPro"/>
</dbReference>
<evidence type="ECO:0000256" key="5">
    <source>
        <dbReference type="ARBA" id="ARBA00022884"/>
    </source>
</evidence>
<protein>
    <recommendedName>
        <fullName evidence="9 10">Signal recognition particle subunit SRP68</fullName>
        <shortName evidence="10">SRP68</shortName>
    </recommendedName>
</protein>
<evidence type="ECO:0000256" key="2">
    <source>
        <dbReference type="ARBA" id="ARBA00004604"/>
    </source>
</evidence>
<evidence type="ECO:0000256" key="8">
    <source>
        <dbReference type="ARBA" id="ARBA00023274"/>
    </source>
</evidence>